<dbReference type="PANTHER" id="PTHR42783:SF3">
    <property type="entry name" value="GLUTAMATE SYNTHASE [NADPH] SMALL CHAIN-RELATED"/>
    <property type="match status" value="1"/>
</dbReference>
<dbReference type="NCBIfam" id="NF009410">
    <property type="entry name" value="PRK12771.1"/>
    <property type="match status" value="1"/>
</dbReference>
<dbReference type="InterPro" id="IPR023753">
    <property type="entry name" value="FAD/NAD-binding_dom"/>
</dbReference>
<dbReference type="Proteomes" id="UP000746471">
    <property type="component" value="Unassembled WGS sequence"/>
</dbReference>
<dbReference type="PRINTS" id="PR00419">
    <property type="entry name" value="ADXRDTASE"/>
</dbReference>
<dbReference type="Pfam" id="PF07992">
    <property type="entry name" value="Pyr_redox_2"/>
    <property type="match status" value="1"/>
</dbReference>
<dbReference type="Gene3D" id="1.20.1440.230">
    <property type="entry name" value="NADH-ubiquinone oxidoreductase 51kDa subunit, iron-sulphur binding domain"/>
    <property type="match status" value="1"/>
</dbReference>
<dbReference type="InterPro" id="IPR019575">
    <property type="entry name" value="Nuop51_4Fe4S-bd"/>
</dbReference>
<dbReference type="Gene3D" id="1.10.1060.10">
    <property type="entry name" value="Alpha-helical ferredoxin"/>
    <property type="match status" value="1"/>
</dbReference>
<name>A0ABS5PPA0_9FIRM</name>
<dbReference type="InterPro" id="IPR036188">
    <property type="entry name" value="FAD/NAD-bd_sf"/>
</dbReference>
<dbReference type="InterPro" id="IPR037207">
    <property type="entry name" value="Nuop51_4Fe4S-bd_sf"/>
</dbReference>
<reference evidence="2 3" key="1">
    <citation type="submission" date="2021-05" db="EMBL/GenBank/DDBJ databases">
        <title>Fusibacter ferrireducens sp. nov., an anaerobic, sulfur- and Fe-reducing bacterium isolated from the mangrove sediment.</title>
        <authorList>
            <person name="Qiu D."/>
        </authorList>
    </citation>
    <scope>NUCLEOTIDE SEQUENCE [LARGE SCALE GENOMIC DNA]</scope>
    <source>
        <strain evidence="2 3">DSM 12116</strain>
    </source>
</reference>
<gene>
    <name evidence="2" type="ORF">KHM83_09885</name>
</gene>
<dbReference type="SMART" id="SM00928">
    <property type="entry name" value="NADH_4Fe-4S"/>
    <property type="match status" value="1"/>
</dbReference>
<keyword evidence="3" id="KW-1185">Reference proteome</keyword>
<dbReference type="InterPro" id="IPR028261">
    <property type="entry name" value="DPD_II"/>
</dbReference>
<dbReference type="Gene3D" id="3.50.50.60">
    <property type="entry name" value="FAD/NAD(P)-binding domain"/>
    <property type="match status" value="2"/>
</dbReference>
<protein>
    <submittedName>
        <fullName evidence="2">FAD-dependent oxidoreductase</fullName>
    </submittedName>
</protein>
<sequence length="612" mass="66170">MLDRLTLQNKSHSQEVLEMLYEDVERRLATSISGACPVDVALNLLTLCHAQSCGKCVPCRIGLQQLASMIRAILDGKGEASDLERIEELAMVIMDTADCVIGAEAAKQVFLGVRGFASDYLSHIMTGHCSGDFKQAIPCVSACPANVDIPGYIALVEAERYEDAIRLIRKDNPFPTVCAYICENPCEAHCRRNIIDSAVNIRGIKKAAVDYAGDVPAPMPENKTNKRVAVIGGGPAGLTAAYYLRLMGHQVTIFEKRTQLGGMLRYGIPSYRLPREKLDSDIYTILSLGVQVKTSFEVGRQLSMEDLKQSFDALYISIGTHAGKQLGILGEDARGVYSAVTMLRQIGDGQMPNFSGMKVAVIGGGNVAMDCARTAVRLGAERVSCVYRRRQEDMTALAEEIEGAVAEGVILETLQAPVAIETNEDDSAVALIVQPQMISYVDRGGRPKPTEASLSEKRIPADIVLIAVGQAIEPLKGDHAADKMNGSRIQTDAAGRVGNLSGVFAGGDCVTGPETVIKAIAAGKTAAANIDSYLGYEHQITSEIAIPQPHLINRPPCGRSTIAHRHAAERKNDFSSIVCEMSEREIKQETSRCLRCDCYGYGSFKGGRQVKW</sequence>
<evidence type="ECO:0000259" key="1">
    <source>
        <dbReference type="SMART" id="SM00928"/>
    </source>
</evidence>
<dbReference type="PANTHER" id="PTHR42783">
    <property type="entry name" value="GLUTAMATE SYNTHASE [NADPH] SMALL CHAIN"/>
    <property type="match status" value="1"/>
</dbReference>
<dbReference type="SUPFAM" id="SSF140490">
    <property type="entry name" value="Nqo1C-terminal domain-like"/>
    <property type="match status" value="1"/>
</dbReference>
<dbReference type="InterPro" id="IPR009051">
    <property type="entry name" value="Helical_ferredxn"/>
</dbReference>
<dbReference type="EMBL" id="JAHBCL010000015">
    <property type="protein sequence ID" value="MBS7526989.1"/>
    <property type="molecule type" value="Genomic_DNA"/>
</dbReference>
<organism evidence="2 3">
    <name type="scientific">Fusibacter paucivorans</name>
    <dbReference type="NCBI Taxonomy" id="76009"/>
    <lineage>
        <taxon>Bacteria</taxon>
        <taxon>Bacillati</taxon>
        <taxon>Bacillota</taxon>
        <taxon>Clostridia</taxon>
        <taxon>Eubacteriales</taxon>
        <taxon>Eubacteriales Family XII. Incertae Sedis</taxon>
        <taxon>Fusibacter</taxon>
    </lineage>
</organism>
<evidence type="ECO:0000313" key="3">
    <source>
        <dbReference type="Proteomes" id="UP000746471"/>
    </source>
</evidence>
<feature type="domain" description="NADH-ubiquinone oxidoreductase 51kDa subunit iron-sulphur binding" evidence="1">
    <location>
        <begin position="38"/>
        <end position="83"/>
    </location>
</feature>
<dbReference type="SUPFAM" id="SSF51971">
    <property type="entry name" value="Nucleotide-binding domain"/>
    <property type="match status" value="2"/>
</dbReference>
<dbReference type="Pfam" id="PF10589">
    <property type="entry name" value="NADH_4Fe-4S"/>
    <property type="match status" value="1"/>
</dbReference>
<proteinExistence type="predicted"/>
<dbReference type="Pfam" id="PF14691">
    <property type="entry name" value="Fer4_20"/>
    <property type="match status" value="1"/>
</dbReference>
<comment type="caution">
    <text evidence="2">The sequence shown here is derived from an EMBL/GenBank/DDBJ whole genome shotgun (WGS) entry which is preliminary data.</text>
</comment>
<accession>A0ABS5PPA0</accession>
<dbReference type="SUPFAM" id="SSF46548">
    <property type="entry name" value="alpha-helical ferredoxin"/>
    <property type="match status" value="2"/>
</dbReference>
<evidence type="ECO:0000313" key="2">
    <source>
        <dbReference type="EMBL" id="MBS7526989.1"/>
    </source>
</evidence>